<protein>
    <submittedName>
        <fullName evidence="1">Helix-turn-helix domain-containing protein</fullName>
    </submittedName>
</protein>
<dbReference type="Proteomes" id="UP000284112">
    <property type="component" value="Unassembled WGS sequence"/>
</dbReference>
<name>A0A174Y3L2_9FIRM</name>
<dbReference type="RefSeq" id="WP_022146404.1">
    <property type="nucleotide sequence ID" value="NZ_JADPDU010000002.1"/>
</dbReference>
<dbReference type="InterPro" id="IPR038148">
    <property type="entry name" value="Tn1545/Tn916_Xis"/>
</dbReference>
<evidence type="ECO:0000313" key="2">
    <source>
        <dbReference type="Proteomes" id="UP000284112"/>
    </source>
</evidence>
<evidence type="ECO:0000313" key="1">
    <source>
        <dbReference type="EMBL" id="RHG10936.1"/>
    </source>
</evidence>
<comment type="caution">
    <text evidence="1">The sequence shown here is derived from an EMBL/GenBank/DDBJ whole genome shotgun (WGS) entry which is preliminary data.</text>
</comment>
<dbReference type="Pfam" id="PF09035">
    <property type="entry name" value="Tn916-Xis"/>
    <property type="match status" value="1"/>
</dbReference>
<proteinExistence type="predicted"/>
<dbReference type="InterPro" id="IPR015122">
    <property type="entry name" value="Tn916-Xis"/>
</dbReference>
<dbReference type="EMBL" id="QRHW01000002">
    <property type="protein sequence ID" value="RHG10936.1"/>
    <property type="molecule type" value="Genomic_DNA"/>
</dbReference>
<dbReference type="AlphaFoldDB" id="A0A174Y3L2"/>
<accession>A0A174Y3L2</accession>
<sequence length="73" mass="8576">MSNSSVKKLSYNVPLWHKPNLSIEEASIYSNIGTGKLYEMTEKQDCPFVLWIGSRRMIKRKIFEEYIANQYSI</sequence>
<organism evidence="1 2">
    <name type="scientific">Dorea longicatena</name>
    <dbReference type="NCBI Taxonomy" id="88431"/>
    <lineage>
        <taxon>Bacteria</taxon>
        <taxon>Bacillati</taxon>
        <taxon>Bacillota</taxon>
        <taxon>Clostridia</taxon>
        <taxon>Lachnospirales</taxon>
        <taxon>Lachnospiraceae</taxon>
        <taxon>Dorea</taxon>
    </lineage>
</organism>
<dbReference type="Gene3D" id="3.90.105.50">
    <property type="match status" value="1"/>
</dbReference>
<reference evidence="1 2" key="1">
    <citation type="submission" date="2018-08" db="EMBL/GenBank/DDBJ databases">
        <title>A genome reference for cultivated species of the human gut microbiota.</title>
        <authorList>
            <person name="Zou Y."/>
            <person name="Xue W."/>
            <person name="Luo G."/>
        </authorList>
    </citation>
    <scope>NUCLEOTIDE SEQUENCE [LARGE SCALE GENOMIC DNA]</scope>
    <source>
        <strain evidence="1 2">AM23-13</strain>
    </source>
</reference>
<gene>
    <name evidence="1" type="ORF">DW641_01550</name>
</gene>